<comment type="caution">
    <text evidence="2">The sequence shown here is derived from an EMBL/GenBank/DDBJ whole genome shotgun (WGS) entry which is preliminary data.</text>
</comment>
<feature type="domain" description="Autotransporter" evidence="1">
    <location>
        <begin position="7"/>
        <end position="85"/>
    </location>
</feature>
<protein>
    <submittedName>
        <fullName evidence="2">Autotransporter outer membrane beta-barrel domain-containing protein</fullName>
    </submittedName>
</protein>
<evidence type="ECO:0000313" key="3">
    <source>
        <dbReference type="Proteomes" id="UP000739284"/>
    </source>
</evidence>
<dbReference type="NCBIfam" id="TIGR01414">
    <property type="entry name" value="autotrans_barl"/>
    <property type="match status" value="1"/>
</dbReference>
<accession>A0ABS6L9E7</accession>
<sequence>MLDHHISWALEPLAQLIWQHSDFDSVIIPGDAKTRASVSADDAVIGHLGVRLTTQYDTEHGTVKPYVRVNSWQELSDGSDTTTYVNTSNNVGDQ</sequence>
<dbReference type="Pfam" id="PF03797">
    <property type="entry name" value="Autotransporter"/>
    <property type="match status" value="1"/>
</dbReference>
<dbReference type="InterPro" id="IPR005546">
    <property type="entry name" value="Autotransporte_beta"/>
</dbReference>
<dbReference type="InterPro" id="IPR006315">
    <property type="entry name" value="OM_autotransptr_brl_dom"/>
</dbReference>
<reference evidence="2 3" key="1">
    <citation type="submission" date="2021-03" db="EMBL/GenBank/DDBJ databases">
        <title>Five novel Rahnella species.</title>
        <authorList>
            <person name="Brady C."/>
            <person name="Asselin J."/>
            <person name="Beer S."/>
            <person name="Bruberg M.B."/>
            <person name="Crampton B."/>
            <person name="Venter S."/>
            <person name="Arnold D."/>
            <person name="Denman S."/>
        </authorList>
    </citation>
    <scope>NUCLEOTIDE SEQUENCE [LARGE SCALE GENOMIC DNA]</scope>
    <source>
        <strain evidence="2 3">FRB 231</strain>
    </source>
</reference>
<dbReference type="Proteomes" id="UP000739284">
    <property type="component" value="Unassembled WGS sequence"/>
</dbReference>
<proteinExistence type="predicted"/>
<name>A0ABS6L9E7_9GAMM</name>
<dbReference type="EMBL" id="JAFMOY010000082">
    <property type="protein sequence ID" value="MBU9843550.1"/>
    <property type="molecule type" value="Genomic_DNA"/>
</dbReference>
<evidence type="ECO:0000259" key="1">
    <source>
        <dbReference type="Pfam" id="PF03797"/>
    </source>
</evidence>
<evidence type="ECO:0000313" key="2">
    <source>
        <dbReference type="EMBL" id="MBU9843550.1"/>
    </source>
</evidence>
<keyword evidence="3" id="KW-1185">Reference proteome</keyword>
<gene>
    <name evidence="2" type="ORF">J1784_00545</name>
</gene>
<organism evidence="2 3">
    <name type="scientific">Rahnella ecdela</name>
    <dbReference type="NCBI Taxonomy" id="2816250"/>
    <lineage>
        <taxon>Bacteria</taxon>
        <taxon>Pseudomonadati</taxon>
        <taxon>Pseudomonadota</taxon>
        <taxon>Gammaproteobacteria</taxon>
        <taxon>Enterobacterales</taxon>
        <taxon>Yersiniaceae</taxon>
        <taxon>Rahnella</taxon>
    </lineage>
</organism>